<reference evidence="17" key="1">
    <citation type="journal article" date="2020" name="mSystems">
        <title>Genome- and Community-Level Interaction Insights into Carbon Utilization and Element Cycling Functions of Hydrothermarchaeota in Hydrothermal Sediment.</title>
        <authorList>
            <person name="Zhou Z."/>
            <person name="Liu Y."/>
            <person name="Xu W."/>
            <person name="Pan J."/>
            <person name="Luo Z.H."/>
            <person name="Li M."/>
        </authorList>
    </citation>
    <scope>NUCLEOTIDE SEQUENCE [LARGE SCALE GENOMIC DNA]</scope>
    <source>
        <strain evidence="17">HyVt-503</strain>
    </source>
</reference>
<dbReference type="InterPro" id="IPR001478">
    <property type="entry name" value="PDZ"/>
</dbReference>
<feature type="binding site" evidence="15">
    <location>
        <position position="130"/>
    </location>
    <ligand>
        <name>substrate</name>
    </ligand>
</feature>
<dbReference type="SMART" id="SM00228">
    <property type="entry name" value="PDZ"/>
    <property type="match status" value="1"/>
</dbReference>
<evidence type="ECO:0000256" key="5">
    <source>
        <dbReference type="ARBA" id="ARBA00013958"/>
    </source>
</evidence>
<dbReference type="PROSITE" id="PS50106">
    <property type="entry name" value="PDZ"/>
    <property type="match status" value="2"/>
</dbReference>
<feature type="binding site" evidence="15">
    <location>
        <position position="65"/>
    </location>
    <ligand>
        <name>substrate</name>
    </ligand>
</feature>
<accession>A0A7V2SVX4</accession>
<dbReference type="InterPro" id="IPR011782">
    <property type="entry name" value="Pept_S1C_Do"/>
</dbReference>
<dbReference type="Proteomes" id="UP000885797">
    <property type="component" value="Unassembled WGS sequence"/>
</dbReference>
<evidence type="ECO:0000256" key="13">
    <source>
        <dbReference type="ARBA" id="ARBA00032850"/>
    </source>
</evidence>
<organism evidence="17">
    <name type="scientific">Dissulfuribacter thermophilus</name>
    <dbReference type="NCBI Taxonomy" id="1156395"/>
    <lineage>
        <taxon>Bacteria</taxon>
        <taxon>Pseudomonadati</taxon>
        <taxon>Thermodesulfobacteriota</taxon>
        <taxon>Dissulfuribacteria</taxon>
        <taxon>Dissulfuribacterales</taxon>
        <taxon>Dissulfuribacteraceae</taxon>
        <taxon>Dissulfuribacter</taxon>
    </lineage>
</organism>
<feature type="binding site" evidence="15">
    <location>
        <begin position="233"/>
        <end position="235"/>
    </location>
    <ligand>
        <name>substrate</name>
    </ligand>
</feature>
<evidence type="ECO:0000256" key="12">
    <source>
        <dbReference type="ARBA" id="ARBA00023016"/>
    </source>
</evidence>
<dbReference type="Pfam" id="PF17820">
    <property type="entry name" value="PDZ_6"/>
    <property type="match status" value="1"/>
</dbReference>
<dbReference type="FunFam" id="2.40.10.10:FF:000001">
    <property type="entry name" value="Periplasmic serine protease DegS"/>
    <property type="match status" value="1"/>
</dbReference>
<dbReference type="AlphaFoldDB" id="A0A7V2SVX4"/>
<keyword evidence="8" id="KW-0677">Repeat</keyword>
<dbReference type="Pfam" id="PF13365">
    <property type="entry name" value="Trypsin_2"/>
    <property type="match status" value="1"/>
</dbReference>
<comment type="caution">
    <text evidence="17">The sequence shown here is derived from an EMBL/GenBank/DDBJ whole genome shotgun (WGS) entry which is preliminary data.</text>
</comment>
<keyword evidence="10" id="KW-0378">Hydrolase</keyword>
<name>A0A7V2SVX4_9BACT</name>
<evidence type="ECO:0000256" key="1">
    <source>
        <dbReference type="ARBA" id="ARBA00001772"/>
    </source>
</evidence>
<dbReference type="FunFam" id="2.30.42.10:FF:000037">
    <property type="entry name" value="Periplasmic serine endoprotease DegP-like"/>
    <property type="match status" value="1"/>
</dbReference>
<keyword evidence="11" id="KW-0720">Serine protease</keyword>
<dbReference type="GO" id="GO:0006508">
    <property type="term" value="P:proteolysis"/>
    <property type="evidence" value="ECO:0007669"/>
    <property type="project" value="UniProtKB-KW"/>
</dbReference>
<keyword evidence="12" id="KW-0346">Stress response</keyword>
<proteinExistence type="inferred from homology"/>
<feature type="binding site" evidence="15">
    <location>
        <position position="160"/>
    </location>
    <ligand>
        <name>substrate</name>
    </ligand>
</feature>
<dbReference type="EC" id="3.4.21.107" evidence="4"/>
<evidence type="ECO:0000256" key="15">
    <source>
        <dbReference type="PIRSR" id="PIRSR611782-2"/>
    </source>
</evidence>
<dbReference type="Pfam" id="PF13180">
    <property type="entry name" value="PDZ_2"/>
    <property type="match status" value="1"/>
</dbReference>
<feature type="active site" description="Charge relay system" evidence="14">
    <location>
        <position position="235"/>
    </location>
</feature>
<evidence type="ECO:0000256" key="9">
    <source>
        <dbReference type="ARBA" id="ARBA00022764"/>
    </source>
</evidence>
<dbReference type="Gene3D" id="2.40.10.120">
    <property type="match status" value="1"/>
</dbReference>
<dbReference type="CDD" id="cd10839">
    <property type="entry name" value="cpPDZ1_DegP-like"/>
    <property type="match status" value="1"/>
</dbReference>
<dbReference type="PRINTS" id="PR00834">
    <property type="entry name" value="PROTEASES2C"/>
</dbReference>
<comment type="similarity">
    <text evidence="3">Belongs to the peptidase S1C family.</text>
</comment>
<evidence type="ECO:0000256" key="14">
    <source>
        <dbReference type="PIRSR" id="PIRSR611782-1"/>
    </source>
</evidence>
<protein>
    <recommendedName>
        <fullName evidence="5">Probable periplasmic serine endoprotease DegP-like</fullName>
        <ecNumber evidence="4">3.4.21.107</ecNumber>
    </recommendedName>
    <alternativeName>
        <fullName evidence="13">Protease Do</fullName>
    </alternativeName>
</protein>
<feature type="domain" description="PDZ" evidence="16">
    <location>
        <begin position="385"/>
        <end position="454"/>
    </location>
</feature>
<dbReference type="SUPFAM" id="SSF50494">
    <property type="entry name" value="Trypsin-like serine proteases"/>
    <property type="match status" value="1"/>
</dbReference>
<evidence type="ECO:0000259" key="16">
    <source>
        <dbReference type="PROSITE" id="PS50106"/>
    </source>
</evidence>
<dbReference type="GO" id="GO:0042597">
    <property type="term" value="C:periplasmic space"/>
    <property type="evidence" value="ECO:0007669"/>
    <property type="project" value="UniProtKB-SubCell"/>
</dbReference>
<dbReference type="SUPFAM" id="SSF50156">
    <property type="entry name" value="PDZ domain-like"/>
    <property type="match status" value="2"/>
</dbReference>
<keyword evidence="6" id="KW-0645">Protease</keyword>
<dbReference type="InterPro" id="IPR041489">
    <property type="entry name" value="PDZ_6"/>
</dbReference>
<evidence type="ECO:0000256" key="11">
    <source>
        <dbReference type="ARBA" id="ARBA00022825"/>
    </source>
</evidence>
<sequence length="454" mass="49352">MKSVSCVREALGGVFLLVFLMLALSANHLEAKPLDPDIALLDRTAKAFAKVVQKARPAVVFIRVEKTVEKSTAQGPFNYMDPFDFFNDPFFQRFFGPRFHRPQPKRKFKERGQGSGFIVDKKGYILTNNHVVGGADLIEVRLFDGREFKAKIIGTDPQSDVAVIKIDADDDLPVLPLGDSDKLQVGEWVIAVGNPFGLSESVTVGVVSAKGRNRIGINDYEDFIQTDAAINPGNSGGPLINIRGEAIGMNTAIFSRSGGYMGIGFAIPINMAKAVMRQLIEKGKVVRGWLGVVIQEIDEDLAKSFGLEKPEGVLVTEVADDSPAKRGGLKQGDIILQLNGQRVKDVGDLRNRIALTPPGTKVKLLVLRDGKKKLLVVKIGEKPGETTVAGVRHGILKKLGLSIQDLTPELAEQFGYKEGQGVLVSEVEPGSPAERAGIRAGFLIEEVNRVRVHN</sequence>
<dbReference type="InterPro" id="IPR009003">
    <property type="entry name" value="Peptidase_S1_PA"/>
</dbReference>
<evidence type="ECO:0000256" key="7">
    <source>
        <dbReference type="ARBA" id="ARBA00022729"/>
    </source>
</evidence>
<comment type="subcellular location">
    <subcellularLocation>
        <location evidence="2">Periplasm</location>
    </subcellularLocation>
</comment>
<evidence type="ECO:0000256" key="10">
    <source>
        <dbReference type="ARBA" id="ARBA00022801"/>
    </source>
</evidence>
<dbReference type="InterPro" id="IPR001940">
    <property type="entry name" value="Peptidase_S1C"/>
</dbReference>
<keyword evidence="7" id="KW-0732">Signal</keyword>
<dbReference type="Gene3D" id="2.30.42.10">
    <property type="match status" value="2"/>
</dbReference>
<evidence type="ECO:0000313" key="17">
    <source>
        <dbReference type="EMBL" id="HFC46771.1"/>
    </source>
</evidence>
<evidence type="ECO:0000256" key="3">
    <source>
        <dbReference type="ARBA" id="ARBA00010541"/>
    </source>
</evidence>
<dbReference type="EMBL" id="DRND01000220">
    <property type="protein sequence ID" value="HFC46771.1"/>
    <property type="molecule type" value="Genomic_DNA"/>
</dbReference>
<dbReference type="PANTHER" id="PTHR22939">
    <property type="entry name" value="SERINE PROTEASE FAMILY S1C HTRA-RELATED"/>
    <property type="match status" value="1"/>
</dbReference>
<feature type="active site" description="Charge relay system" evidence="14">
    <location>
        <position position="160"/>
    </location>
</feature>
<comment type="catalytic activity">
    <reaction evidence="1">
        <text>Acts on substrates that are at least partially unfolded. The cleavage site P1 residue is normally between a pair of hydrophobic residues, such as Val-|-Val.</text>
        <dbReference type="EC" id="3.4.21.107"/>
    </reaction>
</comment>
<evidence type="ECO:0000256" key="4">
    <source>
        <dbReference type="ARBA" id="ARBA00013035"/>
    </source>
</evidence>
<dbReference type="InterPro" id="IPR036034">
    <property type="entry name" value="PDZ_sf"/>
</dbReference>
<dbReference type="NCBIfam" id="TIGR02037">
    <property type="entry name" value="degP_htrA_DO"/>
    <property type="match status" value="1"/>
</dbReference>
<feature type="active site" description="Charge relay system" evidence="14">
    <location>
        <position position="130"/>
    </location>
</feature>
<evidence type="ECO:0000256" key="2">
    <source>
        <dbReference type="ARBA" id="ARBA00004418"/>
    </source>
</evidence>
<dbReference type="GO" id="GO:0004252">
    <property type="term" value="F:serine-type endopeptidase activity"/>
    <property type="evidence" value="ECO:0007669"/>
    <property type="project" value="InterPro"/>
</dbReference>
<evidence type="ECO:0000256" key="8">
    <source>
        <dbReference type="ARBA" id="ARBA00022737"/>
    </source>
</evidence>
<dbReference type="PANTHER" id="PTHR22939:SF129">
    <property type="entry name" value="SERINE PROTEASE HTRA2, MITOCHONDRIAL"/>
    <property type="match status" value="1"/>
</dbReference>
<gene>
    <name evidence="17" type="ORF">ENJ63_02690</name>
</gene>
<feature type="domain" description="PDZ" evidence="16">
    <location>
        <begin position="279"/>
        <end position="370"/>
    </location>
</feature>
<dbReference type="FunFam" id="2.40.10.120:FF:000007">
    <property type="entry name" value="Periplasmic serine endoprotease DegP-like"/>
    <property type="match status" value="1"/>
</dbReference>
<keyword evidence="9" id="KW-0574">Periplasm</keyword>
<evidence type="ECO:0000256" key="6">
    <source>
        <dbReference type="ARBA" id="ARBA00022670"/>
    </source>
</evidence>
<feature type="non-terminal residue" evidence="17">
    <location>
        <position position="454"/>
    </location>
</feature>